<dbReference type="AlphaFoldDB" id="A0A6B8RV05"/>
<reference evidence="4" key="1">
    <citation type="submission" date="2018-11" db="EMBL/GenBank/DDBJ databases">
        <title>Complete genome sequence of Paenibacillus sp. ML311-T8.</title>
        <authorList>
            <person name="Nam Y.-D."/>
            <person name="Kang J."/>
            <person name="Chung W.-H."/>
            <person name="Park Y.S."/>
        </authorList>
    </citation>
    <scope>NUCLEOTIDE SEQUENCE [LARGE SCALE GENOMIC DNA]</scope>
    <source>
        <strain evidence="4">ML311-T8</strain>
    </source>
</reference>
<dbReference type="InterPro" id="IPR011761">
    <property type="entry name" value="ATP-grasp"/>
</dbReference>
<accession>A0A6B8RV05</accession>
<dbReference type="GO" id="GO:0046872">
    <property type="term" value="F:metal ion binding"/>
    <property type="evidence" value="ECO:0007669"/>
    <property type="project" value="InterPro"/>
</dbReference>
<evidence type="ECO:0000256" key="1">
    <source>
        <dbReference type="PROSITE-ProRule" id="PRU00409"/>
    </source>
</evidence>
<dbReference type="InterPro" id="IPR013651">
    <property type="entry name" value="ATP-grasp_RimK-type"/>
</dbReference>
<evidence type="ECO:0000313" key="3">
    <source>
        <dbReference type="EMBL" id="QGQ99116.1"/>
    </source>
</evidence>
<dbReference type="SUPFAM" id="SSF56059">
    <property type="entry name" value="Glutathione synthetase ATP-binding domain-like"/>
    <property type="match status" value="1"/>
</dbReference>
<dbReference type="EMBL" id="CP034235">
    <property type="protein sequence ID" value="QGQ99116.1"/>
    <property type="molecule type" value="Genomic_DNA"/>
</dbReference>
<dbReference type="GO" id="GO:0005524">
    <property type="term" value="F:ATP binding"/>
    <property type="evidence" value="ECO:0007669"/>
    <property type="project" value="UniProtKB-UniRule"/>
</dbReference>
<evidence type="ECO:0000313" key="4">
    <source>
        <dbReference type="Proteomes" id="UP000426246"/>
    </source>
</evidence>
<name>A0A6B8RV05_9BACL</name>
<proteinExistence type="predicted"/>
<evidence type="ECO:0000259" key="2">
    <source>
        <dbReference type="PROSITE" id="PS50975"/>
    </source>
</evidence>
<dbReference type="Pfam" id="PF08443">
    <property type="entry name" value="RimK"/>
    <property type="match status" value="1"/>
</dbReference>
<keyword evidence="1" id="KW-0547">Nucleotide-binding</keyword>
<sequence length="327" mass="36420">MVKNTHNKLILNKAREMGIVCKPLIPGCEDFIELSYQGKNIIINKTRTHKMSLMAGLLAKNKDASNLLLRRRGLPVPDYIVVSETNEEAKLFLKAYGLVIVKPLDTSRSLGVTLGIRKEDELVHAIKTACLYSEKVMIQKYVEGTDYRVLVIAGKVIGVLEYRPAFIEGDGRSTIEQLIHELNVDQLRRNSVGETGSFQTIKLESQHLLMHLKGQGKAVADILEQGNRLELFSTGNILADEISEIVMDQSALICRFNANIAIEAANALNIDVAGIDIRCKDITLPLDEANGAILEVNALPDMIDPHLFFQGSSPDVFEIYLQYLFEE</sequence>
<dbReference type="PANTHER" id="PTHR21621">
    <property type="entry name" value="RIBOSOMAL PROTEIN S6 MODIFICATION PROTEIN"/>
    <property type="match status" value="1"/>
</dbReference>
<keyword evidence="4" id="KW-1185">Reference proteome</keyword>
<dbReference type="Gene3D" id="3.30.470.20">
    <property type="entry name" value="ATP-grasp fold, B domain"/>
    <property type="match status" value="2"/>
</dbReference>
<dbReference type="PANTHER" id="PTHR21621:SF0">
    <property type="entry name" value="BETA-CITRYLGLUTAMATE SYNTHASE B-RELATED"/>
    <property type="match status" value="1"/>
</dbReference>
<dbReference type="GO" id="GO:0016879">
    <property type="term" value="F:ligase activity, forming carbon-nitrogen bonds"/>
    <property type="evidence" value="ECO:0007669"/>
    <property type="project" value="TreeGrafter"/>
</dbReference>
<protein>
    <recommendedName>
        <fullName evidence="2">ATP-grasp domain-containing protein</fullName>
    </recommendedName>
</protein>
<keyword evidence="1" id="KW-0067">ATP-binding</keyword>
<dbReference type="KEGG" id="ppsc:EHS13_31675"/>
<dbReference type="PROSITE" id="PS50975">
    <property type="entry name" value="ATP_GRASP"/>
    <property type="match status" value="1"/>
</dbReference>
<gene>
    <name evidence="3" type="ORF">EHS13_31675</name>
</gene>
<feature type="domain" description="ATP-grasp" evidence="2">
    <location>
        <begin position="66"/>
        <end position="325"/>
    </location>
</feature>
<dbReference type="Proteomes" id="UP000426246">
    <property type="component" value="Chromosome"/>
</dbReference>
<dbReference type="RefSeq" id="WP_155704224.1">
    <property type="nucleotide sequence ID" value="NZ_CP034235.1"/>
</dbReference>
<dbReference type="OrthoDB" id="9803907at2"/>
<organism evidence="3 4">
    <name type="scientific">Paenibacillus psychroresistens</name>
    <dbReference type="NCBI Taxonomy" id="1778678"/>
    <lineage>
        <taxon>Bacteria</taxon>
        <taxon>Bacillati</taxon>
        <taxon>Bacillota</taxon>
        <taxon>Bacilli</taxon>
        <taxon>Bacillales</taxon>
        <taxon>Paenibacillaceae</taxon>
        <taxon>Paenibacillus</taxon>
    </lineage>
</organism>
<dbReference type="GO" id="GO:0005737">
    <property type="term" value="C:cytoplasm"/>
    <property type="evidence" value="ECO:0007669"/>
    <property type="project" value="TreeGrafter"/>
</dbReference>